<reference evidence="2" key="1">
    <citation type="submission" date="2017-02" db="UniProtKB">
        <authorList>
            <consortium name="WormBaseParasite"/>
        </authorList>
    </citation>
    <scope>IDENTIFICATION</scope>
</reference>
<proteinExistence type="predicted"/>
<evidence type="ECO:0000313" key="2">
    <source>
        <dbReference type="WBParaSite" id="ALUE_0000232901-mRNA-1"/>
    </source>
</evidence>
<name>A0A0M3HLD4_ASCLU</name>
<keyword evidence="1" id="KW-1185">Reference proteome</keyword>
<organism evidence="1 2">
    <name type="scientific">Ascaris lumbricoides</name>
    <name type="common">Giant roundworm</name>
    <dbReference type="NCBI Taxonomy" id="6252"/>
    <lineage>
        <taxon>Eukaryota</taxon>
        <taxon>Metazoa</taxon>
        <taxon>Ecdysozoa</taxon>
        <taxon>Nematoda</taxon>
        <taxon>Chromadorea</taxon>
        <taxon>Rhabditida</taxon>
        <taxon>Spirurina</taxon>
        <taxon>Ascaridomorpha</taxon>
        <taxon>Ascaridoidea</taxon>
        <taxon>Ascarididae</taxon>
        <taxon>Ascaris</taxon>
    </lineage>
</organism>
<dbReference type="WBParaSite" id="ALUE_0000232901-mRNA-1">
    <property type="protein sequence ID" value="ALUE_0000232901-mRNA-1"/>
    <property type="gene ID" value="ALUE_0000232901"/>
</dbReference>
<protein>
    <submittedName>
        <fullName evidence="2">Ovule protein</fullName>
    </submittedName>
</protein>
<evidence type="ECO:0000313" key="1">
    <source>
        <dbReference type="Proteomes" id="UP000036681"/>
    </source>
</evidence>
<dbReference type="AlphaFoldDB" id="A0A0M3HLD4"/>
<sequence>MVPVIRSNSTQCKGSVITSYAMLPHHFYRGDLVAEAALLIISCCGDFYSRKLPQSRCLRVLYKRILV</sequence>
<accession>A0A0M3HLD4</accession>
<dbReference type="Proteomes" id="UP000036681">
    <property type="component" value="Unplaced"/>
</dbReference>